<organism evidence="1 2">
    <name type="scientific">Pterulicium gracile</name>
    <dbReference type="NCBI Taxonomy" id="1884261"/>
    <lineage>
        <taxon>Eukaryota</taxon>
        <taxon>Fungi</taxon>
        <taxon>Dikarya</taxon>
        <taxon>Basidiomycota</taxon>
        <taxon>Agaricomycotina</taxon>
        <taxon>Agaricomycetes</taxon>
        <taxon>Agaricomycetidae</taxon>
        <taxon>Agaricales</taxon>
        <taxon>Pleurotineae</taxon>
        <taxon>Pterulaceae</taxon>
        <taxon>Pterulicium</taxon>
    </lineage>
</organism>
<dbReference type="InterPro" id="IPR019410">
    <property type="entry name" value="Methyltransf_16"/>
</dbReference>
<dbReference type="PANTHER" id="PTHR14614">
    <property type="entry name" value="HEPATOCELLULAR CARCINOMA-ASSOCIATED ANTIGEN"/>
    <property type="match status" value="1"/>
</dbReference>
<dbReference type="SUPFAM" id="SSF53335">
    <property type="entry name" value="S-adenosyl-L-methionine-dependent methyltransferases"/>
    <property type="match status" value="1"/>
</dbReference>
<protein>
    <submittedName>
        <fullName evidence="1">Putative methyltransferase-domain-containing protein</fullName>
    </submittedName>
</protein>
<dbReference type="InterPro" id="IPR029063">
    <property type="entry name" value="SAM-dependent_MTases_sf"/>
</dbReference>
<dbReference type="Proteomes" id="UP000305067">
    <property type="component" value="Unassembled WGS sequence"/>
</dbReference>
<dbReference type="GO" id="GO:0032259">
    <property type="term" value="P:methylation"/>
    <property type="evidence" value="ECO:0007669"/>
    <property type="project" value="UniProtKB-KW"/>
</dbReference>
<gene>
    <name evidence="1" type="ORF">BDV98DRAFT_602201</name>
</gene>
<reference evidence="1 2" key="1">
    <citation type="journal article" date="2019" name="Nat. Ecol. Evol.">
        <title>Megaphylogeny resolves global patterns of mushroom evolution.</title>
        <authorList>
            <person name="Varga T."/>
            <person name="Krizsan K."/>
            <person name="Foldi C."/>
            <person name="Dima B."/>
            <person name="Sanchez-Garcia M."/>
            <person name="Sanchez-Ramirez S."/>
            <person name="Szollosi G.J."/>
            <person name="Szarkandi J.G."/>
            <person name="Papp V."/>
            <person name="Albert L."/>
            <person name="Andreopoulos W."/>
            <person name="Angelini C."/>
            <person name="Antonin V."/>
            <person name="Barry K.W."/>
            <person name="Bougher N.L."/>
            <person name="Buchanan P."/>
            <person name="Buyck B."/>
            <person name="Bense V."/>
            <person name="Catcheside P."/>
            <person name="Chovatia M."/>
            <person name="Cooper J."/>
            <person name="Damon W."/>
            <person name="Desjardin D."/>
            <person name="Finy P."/>
            <person name="Geml J."/>
            <person name="Haridas S."/>
            <person name="Hughes K."/>
            <person name="Justo A."/>
            <person name="Karasinski D."/>
            <person name="Kautmanova I."/>
            <person name="Kiss B."/>
            <person name="Kocsube S."/>
            <person name="Kotiranta H."/>
            <person name="LaButti K.M."/>
            <person name="Lechner B.E."/>
            <person name="Liimatainen K."/>
            <person name="Lipzen A."/>
            <person name="Lukacs Z."/>
            <person name="Mihaltcheva S."/>
            <person name="Morgado L.N."/>
            <person name="Niskanen T."/>
            <person name="Noordeloos M.E."/>
            <person name="Ohm R.A."/>
            <person name="Ortiz-Santana B."/>
            <person name="Ovrebo C."/>
            <person name="Racz N."/>
            <person name="Riley R."/>
            <person name="Savchenko A."/>
            <person name="Shiryaev A."/>
            <person name="Soop K."/>
            <person name="Spirin V."/>
            <person name="Szebenyi C."/>
            <person name="Tomsovsky M."/>
            <person name="Tulloss R.E."/>
            <person name="Uehling J."/>
            <person name="Grigoriev I.V."/>
            <person name="Vagvolgyi C."/>
            <person name="Papp T."/>
            <person name="Martin F.M."/>
            <person name="Miettinen O."/>
            <person name="Hibbett D.S."/>
            <person name="Nagy L.G."/>
        </authorList>
    </citation>
    <scope>NUCLEOTIDE SEQUENCE [LARGE SCALE GENOMIC DNA]</scope>
    <source>
        <strain evidence="1 2">CBS 309.79</strain>
    </source>
</reference>
<keyword evidence="1" id="KW-0808">Transferase</keyword>
<keyword evidence="1" id="KW-0489">Methyltransferase</keyword>
<sequence>MVDIAFEPEDVFSGSDLFAQLGGKEDDGIISYGKLRLSLPEKKGKAHILLSDALFSPALLLAERIDIGEISFPRQRLLELGSGSGLPGILLSTTEAAPALVVLTEYPDEDILANVKRNIERNAHLRSPDCQCVAKGFEWGEDPSDLLKDGPYDVVVASDLLHFGDSHEKLLQSITSFLARKQGARVLMPAGRYTKEAVCQKFLDQAMSAGLEFTEQFDDVTDSDSWRGTASVCQFTEEELVLRKKNCRYWIGRWKASVI</sequence>
<accession>A0A5C3QWN8</accession>
<dbReference type="Pfam" id="PF10294">
    <property type="entry name" value="Methyltransf_16"/>
    <property type="match status" value="1"/>
</dbReference>
<proteinExistence type="predicted"/>
<evidence type="ECO:0000313" key="2">
    <source>
        <dbReference type="Proteomes" id="UP000305067"/>
    </source>
</evidence>
<dbReference type="EMBL" id="ML178818">
    <property type="protein sequence ID" value="TFL04789.1"/>
    <property type="molecule type" value="Genomic_DNA"/>
</dbReference>
<dbReference type="AlphaFoldDB" id="A0A5C3QWN8"/>
<keyword evidence="2" id="KW-1185">Reference proteome</keyword>
<dbReference type="STRING" id="1884261.A0A5C3QWN8"/>
<name>A0A5C3QWN8_9AGAR</name>
<dbReference type="GO" id="GO:0005737">
    <property type="term" value="C:cytoplasm"/>
    <property type="evidence" value="ECO:0007669"/>
    <property type="project" value="TreeGrafter"/>
</dbReference>
<dbReference type="GO" id="GO:0008757">
    <property type="term" value="F:S-adenosylmethionine-dependent methyltransferase activity"/>
    <property type="evidence" value="ECO:0007669"/>
    <property type="project" value="UniProtKB-ARBA"/>
</dbReference>
<dbReference type="PANTHER" id="PTHR14614:SF10">
    <property type="entry name" value="PROTEIN N-TERMINAL AND LYSINE N-METHYLTRANSFERASE EFM7"/>
    <property type="match status" value="1"/>
</dbReference>
<evidence type="ECO:0000313" key="1">
    <source>
        <dbReference type="EMBL" id="TFL04789.1"/>
    </source>
</evidence>
<dbReference type="OrthoDB" id="46564at2759"/>
<dbReference type="Gene3D" id="3.40.50.150">
    <property type="entry name" value="Vaccinia Virus protein VP39"/>
    <property type="match status" value="1"/>
</dbReference>